<protein>
    <submittedName>
        <fullName evidence="2">Uncharacterized protein</fullName>
    </submittedName>
</protein>
<dbReference type="AlphaFoldDB" id="A0AAT9H6C0"/>
<feature type="compositionally biased region" description="Basic residues" evidence="1">
    <location>
        <begin position="116"/>
        <end position="126"/>
    </location>
</feature>
<name>A0AAT9H6C0_9FLAO</name>
<feature type="region of interest" description="Disordered" evidence="1">
    <location>
        <begin position="81"/>
        <end position="126"/>
    </location>
</feature>
<dbReference type="EMBL" id="AP031573">
    <property type="protein sequence ID" value="BFM45255.1"/>
    <property type="molecule type" value="Genomic_DNA"/>
</dbReference>
<organism evidence="2">
    <name type="scientific">Flavobacterium sp. CFS9</name>
    <dbReference type="NCBI Taxonomy" id="3143118"/>
    <lineage>
        <taxon>Bacteria</taxon>
        <taxon>Pseudomonadati</taxon>
        <taxon>Bacteroidota</taxon>
        <taxon>Flavobacteriia</taxon>
        <taxon>Flavobacteriales</taxon>
        <taxon>Flavobacteriaceae</taxon>
        <taxon>Flavobacterium</taxon>
    </lineage>
</organism>
<sequence>MNQYHQNYGYDLEAALAKHSIKELGTPQYKEDLLNSLKKGNIQSVTFMKQGTEVKQFIEANPHFKTINIYDANLMRINHRVDKDQKQSESNEKVIAKNSKQQDSDTEPERAEKKENTRRRKVSRSV</sequence>
<feature type="compositionally biased region" description="Basic and acidic residues" evidence="1">
    <location>
        <begin position="81"/>
        <end position="115"/>
    </location>
</feature>
<evidence type="ECO:0000313" key="2">
    <source>
        <dbReference type="EMBL" id="BFM45255.1"/>
    </source>
</evidence>
<dbReference type="RefSeq" id="WP_369616255.1">
    <property type="nucleotide sequence ID" value="NZ_AP031573.1"/>
</dbReference>
<reference evidence="2" key="1">
    <citation type="submission" date="2024-05" db="EMBL/GenBank/DDBJ databases">
        <title>Whole-Genome Sequence of CFS9, a Potential Fish Probiotic Isolated from the Body Surface of Silurus asotus.</title>
        <authorList>
            <person name="Kojima M."/>
            <person name="Tobioka K."/>
            <person name="Yokota K."/>
            <person name="Nakatani H."/>
            <person name="Hori K."/>
            <person name="Tamaru Y."/>
            <person name="Okazaki F."/>
        </authorList>
    </citation>
    <scope>NUCLEOTIDE SEQUENCE</scope>
    <source>
        <strain evidence="2">CFS9</strain>
    </source>
</reference>
<evidence type="ECO:0000256" key="1">
    <source>
        <dbReference type="SAM" id="MobiDB-lite"/>
    </source>
</evidence>
<accession>A0AAT9H6C0</accession>
<proteinExistence type="predicted"/>
<gene>
    <name evidence="2" type="ORF">CFS9_38960</name>
</gene>